<name>A0AAV5MNY9_9ROSI</name>
<keyword evidence="1" id="KW-0812">Transmembrane</keyword>
<protein>
    <recommendedName>
        <fullName evidence="2">Reverse transcriptase zinc-binding domain-containing protein</fullName>
    </recommendedName>
</protein>
<dbReference type="InterPro" id="IPR026960">
    <property type="entry name" value="RVT-Znf"/>
</dbReference>
<feature type="transmembrane region" description="Helical" evidence="1">
    <location>
        <begin position="50"/>
        <end position="72"/>
    </location>
</feature>
<dbReference type="EMBL" id="BPVZ01000343">
    <property type="protein sequence ID" value="GKV50142.1"/>
    <property type="molecule type" value="Genomic_DNA"/>
</dbReference>
<keyword evidence="1" id="KW-0472">Membrane</keyword>
<dbReference type="PANTHER" id="PTHR33116:SF75">
    <property type="entry name" value="RIBONUCLEASE H PROTEIN"/>
    <property type="match status" value="1"/>
</dbReference>
<dbReference type="Proteomes" id="UP001054252">
    <property type="component" value="Unassembled WGS sequence"/>
</dbReference>
<proteinExistence type="predicted"/>
<sequence length="477" mass="54796">MAASALNCKVGKTPFIYLGLPVGGNPHRHSFWKLVIEKFRSKLVSRKGKLLLIGGRITLLTSVFSALPLFYFSILKVPKGILKELIRIQKNFLWGTSDESKKIAWVNWERVCLAKNKGGLGNPNLAIKNIALLGKWWDKFYDDAENEKLWKKITISKYYSGTSIVSISNTTSSKISAIWKDILSISRDCERNTKCFSEGFSRQLGDGYGTRFWKDAWVETSPLMLVFPRLFKLTLGENLLVADLKPTKGEGWILQWRRPPFGRELDELQILEDILQNVSIFVGKSDQFIWKHCPAGYTTKMAYLFLDMSPPCLDIFYCKLIWSHLIPTKVSVFSWRLLLNHLPTKDNLIQRGIDLASRFGCVLCNGYLEDANHIFAICIYSQSIWSRICCWWGFSLVFPDKALDLLTQLCSLPVPQDVKDCWVLSIFTTTWAIWYFRNGIAFNKLEWDEDNLIELVKTKTFAWIKGKLKPAAFCFSD</sequence>
<keyword evidence="1" id="KW-1133">Transmembrane helix</keyword>
<gene>
    <name evidence="3" type="ORF">SLEP1_g56854</name>
</gene>
<accession>A0AAV5MNY9</accession>
<feature type="domain" description="Reverse transcriptase zinc-binding" evidence="2">
    <location>
        <begin position="297"/>
        <end position="385"/>
    </location>
</feature>
<keyword evidence="4" id="KW-1185">Reference proteome</keyword>
<evidence type="ECO:0000259" key="2">
    <source>
        <dbReference type="Pfam" id="PF13966"/>
    </source>
</evidence>
<comment type="caution">
    <text evidence="3">The sequence shown here is derived from an EMBL/GenBank/DDBJ whole genome shotgun (WGS) entry which is preliminary data.</text>
</comment>
<organism evidence="3 4">
    <name type="scientific">Rubroshorea leprosula</name>
    <dbReference type="NCBI Taxonomy" id="152421"/>
    <lineage>
        <taxon>Eukaryota</taxon>
        <taxon>Viridiplantae</taxon>
        <taxon>Streptophyta</taxon>
        <taxon>Embryophyta</taxon>
        <taxon>Tracheophyta</taxon>
        <taxon>Spermatophyta</taxon>
        <taxon>Magnoliopsida</taxon>
        <taxon>eudicotyledons</taxon>
        <taxon>Gunneridae</taxon>
        <taxon>Pentapetalae</taxon>
        <taxon>rosids</taxon>
        <taxon>malvids</taxon>
        <taxon>Malvales</taxon>
        <taxon>Dipterocarpaceae</taxon>
        <taxon>Rubroshorea</taxon>
    </lineage>
</organism>
<evidence type="ECO:0000256" key="1">
    <source>
        <dbReference type="SAM" id="Phobius"/>
    </source>
</evidence>
<dbReference type="AlphaFoldDB" id="A0AAV5MNY9"/>
<dbReference type="Pfam" id="PF13966">
    <property type="entry name" value="zf-RVT"/>
    <property type="match status" value="1"/>
</dbReference>
<evidence type="ECO:0000313" key="4">
    <source>
        <dbReference type="Proteomes" id="UP001054252"/>
    </source>
</evidence>
<dbReference type="PANTHER" id="PTHR33116">
    <property type="entry name" value="REVERSE TRANSCRIPTASE ZINC-BINDING DOMAIN-CONTAINING PROTEIN-RELATED-RELATED"/>
    <property type="match status" value="1"/>
</dbReference>
<evidence type="ECO:0000313" key="3">
    <source>
        <dbReference type="EMBL" id="GKV50142.1"/>
    </source>
</evidence>
<reference evidence="3 4" key="1">
    <citation type="journal article" date="2021" name="Commun. Biol.">
        <title>The genome of Shorea leprosula (Dipterocarpaceae) highlights the ecological relevance of drought in aseasonal tropical rainforests.</title>
        <authorList>
            <person name="Ng K.K.S."/>
            <person name="Kobayashi M.J."/>
            <person name="Fawcett J.A."/>
            <person name="Hatakeyama M."/>
            <person name="Paape T."/>
            <person name="Ng C.H."/>
            <person name="Ang C.C."/>
            <person name="Tnah L.H."/>
            <person name="Lee C.T."/>
            <person name="Nishiyama T."/>
            <person name="Sese J."/>
            <person name="O'Brien M.J."/>
            <person name="Copetti D."/>
            <person name="Mohd Noor M.I."/>
            <person name="Ong R.C."/>
            <person name="Putra M."/>
            <person name="Sireger I.Z."/>
            <person name="Indrioko S."/>
            <person name="Kosugi Y."/>
            <person name="Izuno A."/>
            <person name="Isagi Y."/>
            <person name="Lee S.L."/>
            <person name="Shimizu K.K."/>
        </authorList>
    </citation>
    <scope>NUCLEOTIDE SEQUENCE [LARGE SCALE GENOMIC DNA]</scope>
    <source>
        <strain evidence="3">214</strain>
    </source>
</reference>